<reference evidence="2 3" key="1">
    <citation type="journal article" date="2018" name="Nat. Ecol. Evol.">
        <title>Shark genomes provide insights into elasmobranch evolution and the origin of vertebrates.</title>
        <authorList>
            <person name="Hara Y"/>
            <person name="Yamaguchi K"/>
            <person name="Onimaru K"/>
            <person name="Kadota M"/>
            <person name="Koyanagi M"/>
            <person name="Keeley SD"/>
            <person name="Tatsumi K"/>
            <person name="Tanaka K"/>
            <person name="Motone F"/>
            <person name="Kageyama Y"/>
            <person name="Nozu R"/>
            <person name="Adachi N"/>
            <person name="Nishimura O"/>
            <person name="Nakagawa R"/>
            <person name="Tanegashima C"/>
            <person name="Kiyatake I"/>
            <person name="Matsumoto R"/>
            <person name="Murakumo K"/>
            <person name="Nishida K"/>
            <person name="Terakita A"/>
            <person name="Kuratani S"/>
            <person name="Sato K"/>
            <person name="Hyodo S Kuraku.S."/>
        </authorList>
    </citation>
    <scope>NUCLEOTIDE SEQUENCE [LARGE SCALE GENOMIC DNA]</scope>
</reference>
<evidence type="ECO:0000313" key="3">
    <source>
        <dbReference type="Proteomes" id="UP000287033"/>
    </source>
</evidence>
<feature type="compositionally biased region" description="Polar residues" evidence="1">
    <location>
        <begin position="263"/>
        <end position="278"/>
    </location>
</feature>
<dbReference type="Proteomes" id="UP000287033">
    <property type="component" value="Unassembled WGS sequence"/>
</dbReference>
<keyword evidence="3" id="KW-1185">Reference proteome</keyword>
<name>A0A401RSZ9_CHIPU</name>
<evidence type="ECO:0000313" key="2">
    <source>
        <dbReference type="EMBL" id="GCC21275.1"/>
    </source>
</evidence>
<dbReference type="OrthoDB" id="1393421at2759"/>
<dbReference type="AlphaFoldDB" id="A0A401RSZ9"/>
<comment type="caution">
    <text evidence="2">The sequence shown here is derived from an EMBL/GenBank/DDBJ whole genome shotgun (WGS) entry which is preliminary data.</text>
</comment>
<organism evidence="2 3">
    <name type="scientific">Chiloscyllium punctatum</name>
    <name type="common">Brownbanded bambooshark</name>
    <name type="synonym">Hemiscyllium punctatum</name>
    <dbReference type="NCBI Taxonomy" id="137246"/>
    <lineage>
        <taxon>Eukaryota</taxon>
        <taxon>Metazoa</taxon>
        <taxon>Chordata</taxon>
        <taxon>Craniata</taxon>
        <taxon>Vertebrata</taxon>
        <taxon>Chondrichthyes</taxon>
        <taxon>Elasmobranchii</taxon>
        <taxon>Galeomorphii</taxon>
        <taxon>Galeoidea</taxon>
        <taxon>Orectolobiformes</taxon>
        <taxon>Hemiscylliidae</taxon>
        <taxon>Chiloscyllium</taxon>
    </lineage>
</organism>
<feature type="compositionally biased region" description="Polar residues" evidence="1">
    <location>
        <begin position="361"/>
        <end position="373"/>
    </location>
</feature>
<feature type="region of interest" description="Disordered" evidence="1">
    <location>
        <begin position="122"/>
        <end position="152"/>
    </location>
</feature>
<feature type="region of interest" description="Disordered" evidence="1">
    <location>
        <begin position="260"/>
        <end position="297"/>
    </location>
</feature>
<protein>
    <submittedName>
        <fullName evidence="2">Uncharacterized protein</fullName>
    </submittedName>
</protein>
<gene>
    <name evidence="2" type="ORF">chiPu_0019742</name>
</gene>
<feature type="compositionally biased region" description="Basic and acidic residues" evidence="1">
    <location>
        <begin position="132"/>
        <end position="149"/>
    </location>
</feature>
<dbReference type="EMBL" id="BEZZ01002147">
    <property type="protein sequence ID" value="GCC21275.1"/>
    <property type="molecule type" value="Genomic_DNA"/>
</dbReference>
<feature type="region of interest" description="Disordered" evidence="1">
    <location>
        <begin position="356"/>
        <end position="397"/>
    </location>
</feature>
<accession>A0A401RSZ9</accession>
<proteinExistence type="predicted"/>
<sequence>MKAINKMDLADFKGIKTKVRLSKTQSVCGVVERFRPLGRSSHQEAECSRAPCDSLDRYGQQKSLYTRSRPDGVTQQSVDYREYVPPSPQLGSQAAHRVRGGDRLQYPVPPSLSKNKSLYHRFRLPPAPAPKPEIRKPTKRKMPQEDKPAFTKRSRPSLINAPAQGQSLHLNTSELGESSQPKQLGAPILGGRFQSGLLNNNPAFAESNQSSLLNSLALGMQGQSRVNAALLKESPQPGLLNTSTLGESAQSKLLNTLIKGMRAQSSQSSAPTRDQSQRAGLLRSPSPRKSAESGLLNDPLLRRSAEFGLLDAPVLRESAESGLLNTPGLRKNAKSGLLNAPTLREIVRSGLSNAPALGESAESSLRHVSSGSASAHPKANLKKHLLSLAPRHFTPPK</sequence>
<evidence type="ECO:0000256" key="1">
    <source>
        <dbReference type="SAM" id="MobiDB-lite"/>
    </source>
</evidence>